<reference evidence="2 3" key="1">
    <citation type="submission" date="2022-07" db="EMBL/GenBank/DDBJ databases">
        <title>Methylomonas rivi sp. nov., Methylomonas rosea sp. nov., Methylomonas aureus sp. nov. and Methylomonas subterranea sp. nov., four novel methanotrophs isolated from a freshwater creek and the deep terrestrial subsurface.</title>
        <authorList>
            <person name="Abin C."/>
            <person name="Sankaranarayanan K."/>
            <person name="Garner C."/>
            <person name="Sindelar R."/>
            <person name="Kotary K."/>
            <person name="Garner R."/>
            <person name="Barclay S."/>
            <person name="Lawson P."/>
            <person name="Krumholz L."/>
        </authorList>
    </citation>
    <scope>NUCLEOTIDE SEQUENCE [LARGE SCALE GENOMIC DNA]</scope>
    <source>
        <strain evidence="2 3">WSC-7</strain>
    </source>
</reference>
<evidence type="ECO:0000313" key="2">
    <source>
        <dbReference type="EMBL" id="MCQ8116657.1"/>
    </source>
</evidence>
<organism evidence="2 3">
    <name type="scientific">Methylomonas rosea</name>
    <dbReference type="NCBI Taxonomy" id="2952227"/>
    <lineage>
        <taxon>Bacteria</taxon>
        <taxon>Pseudomonadati</taxon>
        <taxon>Pseudomonadota</taxon>
        <taxon>Gammaproteobacteria</taxon>
        <taxon>Methylococcales</taxon>
        <taxon>Methylococcaceae</taxon>
        <taxon>Methylomonas</taxon>
    </lineage>
</organism>
<dbReference type="RefSeq" id="WP_256605892.1">
    <property type="nucleotide sequence ID" value="NZ_JANIBL010000009.1"/>
</dbReference>
<evidence type="ECO:0000256" key="1">
    <source>
        <dbReference type="SAM" id="SignalP"/>
    </source>
</evidence>
<evidence type="ECO:0000313" key="3">
    <source>
        <dbReference type="Proteomes" id="UP001524570"/>
    </source>
</evidence>
<keyword evidence="3" id="KW-1185">Reference proteome</keyword>
<evidence type="ECO:0008006" key="4">
    <source>
        <dbReference type="Google" id="ProtNLM"/>
    </source>
</evidence>
<accession>A0ABT1TQA0</accession>
<name>A0ABT1TQA0_9GAMM</name>
<protein>
    <recommendedName>
        <fullName evidence="4">Secreted protein</fullName>
    </recommendedName>
</protein>
<proteinExistence type="predicted"/>
<dbReference type="EMBL" id="JANIBL010000009">
    <property type="protein sequence ID" value="MCQ8116657.1"/>
    <property type="molecule type" value="Genomic_DNA"/>
</dbReference>
<dbReference type="Proteomes" id="UP001524570">
    <property type="component" value="Unassembled WGS sequence"/>
</dbReference>
<keyword evidence="1" id="KW-0732">Signal</keyword>
<gene>
    <name evidence="2" type="ORF">NP589_04405</name>
</gene>
<feature type="chain" id="PRO_5047214968" description="Secreted protein" evidence="1">
    <location>
        <begin position="23"/>
        <end position="217"/>
    </location>
</feature>
<comment type="caution">
    <text evidence="2">The sequence shown here is derived from an EMBL/GenBank/DDBJ whole genome shotgun (WGS) entry which is preliminary data.</text>
</comment>
<feature type="signal peptide" evidence="1">
    <location>
        <begin position="1"/>
        <end position="22"/>
    </location>
</feature>
<sequence>MKTKLAHVLLASAGLLPLSSQAEEIRIDYNGSVTDIGIVLAGNGVAVGSAMSGYFIYDVGTGVVTEFANTFSNGFSATLSSPVNMLVQDDQQNGLATLPGDGFTVTGASTSNTNWNGFLNPDMQFGLRQDNADGQLWNGTAPPDLNAWTAITLSAINGPDWRWLDFNVPGLANFADDQIRFTVDSYTVNAVPVPTAVWLFLSGLMGALGMQKRKTLA</sequence>